<feature type="region of interest" description="Disordered" evidence="1">
    <location>
        <begin position="239"/>
        <end position="281"/>
    </location>
</feature>
<dbReference type="EMBL" id="MN740468">
    <property type="protein sequence ID" value="QHU28015.1"/>
    <property type="molecule type" value="Genomic_DNA"/>
</dbReference>
<reference evidence="2" key="1">
    <citation type="journal article" date="2020" name="Nature">
        <title>Giant virus diversity and host interactions through global metagenomics.</title>
        <authorList>
            <person name="Schulz F."/>
            <person name="Roux S."/>
            <person name="Paez-Espino D."/>
            <person name="Jungbluth S."/>
            <person name="Walsh D.A."/>
            <person name="Denef V.J."/>
            <person name="McMahon K.D."/>
            <person name="Konstantinidis K.T."/>
            <person name="Eloe-Fadrosh E.A."/>
            <person name="Kyrpides N.C."/>
            <person name="Woyke T."/>
        </authorList>
    </citation>
    <scope>NUCLEOTIDE SEQUENCE</scope>
    <source>
        <strain evidence="2">GVMAG-M-3300027770-17</strain>
    </source>
</reference>
<evidence type="ECO:0000256" key="1">
    <source>
        <dbReference type="SAM" id="MobiDB-lite"/>
    </source>
</evidence>
<name>A0A6C0LD82_9ZZZZ</name>
<sequence>MSTTAIVPAHEVQVTEVSVSEPKVNKAGGKSVQLKYAGQPFQLRLPRSKFPAGLISREDAASGNVNYSLIASLKGCDPFAKERSSDPEMGPVYNFMLDLQELLVNWATENSAKLFGKKRSVESVRDSFKNLLSVSTEKQGDEYVPNGKYPPSLRLKVPVYDGRVTMDAVNSQMIPYHLTVDSLKSVFPKYVEANLVISPSVYVIGQGFGVTWGIKFAQVFPPSRLTAASVFSAVAEVAPVPEETDEPPHEDDGVRVPTMAHLPPQEASAGGGGGGRRRKAA</sequence>
<dbReference type="AlphaFoldDB" id="A0A6C0LD82"/>
<evidence type="ECO:0000313" key="2">
    <source>
        <dbReference type="EMBL" id="QHU28015.1"/>
    </source>
</evidence>
<proteinExistence type="predicted"/>
<organism evidence="2">
    <name type="scientific">viral metagenome</name>
    <dbReference type="NCBI Taxonomy" id="1070528"/>
    <lineage>
        <taxon>unclassified sequences</taxon>
        <taxon>metagenomes</taxon>
        <taxon>organismal metagenomes</taxon>
    </lineage>
</organism>
<accession>A0A6C0LD82</accession>
<protein>
    <submittedName>
        <fullName evidence="2">Uncharacterized protein</fullName>
    </submittedName>
</protein>